<dbReference type="AlphaFoldDB" id="A0A067T8S6"/>
<feature type="transmembrane region" description="Helical" evidence="2">
    <location>
        <begin position="216"/>
        <end position="233"/>
    </location>
</feature>
<feature type="transmembrane region" description="Helical" evidence="2">
    <location>
        <begin position="158"/>
        <end position="178"/>
    </location>
</feature>
<evidence type="ECO:0000313" key="3">
    <source>
        <dbReference type="EMBL" id="KDR78767.1"/>
    </source>
</evidence>
<protein>
    <submittedName>
        <fullName evidence="3">Uncharacterized protein</fullName>
    </submittedName>
</protein>
<evidence type="ECO:0000256" key="2">
    <source>
        <dbReference type="SAM" id="Phobius"/>
    </source>
</evidence>
<evidence type="ECO:0000256" key="1">
    <source>
        <dbReference type="SAM" id="MobiDB-lite"/>
    </source>
</evidence>
<dbReference type="EMBL" id="KL142374">
    <property type="protein sequence ID" value="KDR78767.1"/>
    <property type="molecule type" value="Genomic_DNA"/>
</dbReference>
<keyword evidence="2" id="KW-0472">Membrane</keyword>
<proteinExistence type="predicted"/>
<organism evidence="3 4">
    <name type="scientific">Galerina marginata (strain CBS 339.88)</name>
    <dbReference type="NCBI Taxonomy" id="685588"/>
    <lineage>
        <taxon>Eukaryota</taxon>
        <taxon>Fungi</taxon>
        <taxon>Dikarya</taxon>
        <taxon>Basidiomycota</taxon>
        <taxon>Agaricomycotina</taxon>
        <taxon>Agaricomycetes</taxon>
        <taxon>Agaricomycetidae</taxon>
        <taxon>Agaricales</taxon>
        <taxon>Agaricineae</taxon>
        <taxon>Strophariaceae</taxon>
        <taxon>Galerina</taxon>
    </lineage>
</organism>
<feature type="transmembrane region" description="Helical" evidence="2">
    <location>
        <begin position="253"/>
        <end position="272"/>
    </location>
</feature>
<name>A0A067T8S6_GALM3</name>
<feature type="transmembrane region" description="Helical" evidence="2">
    <location>
        <begin position="132"/>
        <end position="152"/>
    </location>
</feature>
<dbReference type="Proteomes" id="UP000027222">
    <property type="component" value="Unassembled WGS sequence"/>
</dbReference>
<keyword evidence="2" id="KW-0812">Transmembrane</keyword>
<dbReference type="HOGENOM" id="CLU_087664_0_0_1"/>
<feature type="transmembrane region" description="Helical" evidence="2">
    <location>
        <begin position="59"/>
        <end position="77"/>
    </location>
</feature>
<dbReference type="OrthoDB" id="10553650at2759"/>
<gene>
    <name evidence="3" type="ORF">GALMADRAFT_1268312</name>
</gene>
<reference evidence="4" key="1">
    <citation type="journal article" date="2014" name="Proc. Natl. Acad. Sci. U.S.A.">
        <title>Extensive sampling of basidiomycete genomes demonstrates inadequacy of the white-rot/brown-rot paradigm for wood decay fungi.</title>
        <authorList>
            <person name="Riley R."/>
            <person name="Salamov A.A."/>
            <person name="Brown D.W."/>
            <person name="Nagy L.G."/>
            <person name="Floudas D."/>
            <person name="Held B.W."/>
            <person name="Levasseur A."/>
            <person name="Lombard V."/>
            <person name="Morin E."/>
            <person name="Otillar R."/>
            <person name="Lindquist E.A."/>
            <person name="Sun H."/>
            <person name="LaButti K.M."/>
            <person name="Schmutz J."/>
            <person name="Jabbour D."/>
            <person name="Luo H."/>
            <person name="Baker S.E."/>
            <person name="Pisabarro A.G."/>
            <person name="Walton J.D."/>
            <person name="Blanchette R.A."/>
            <person name="Henrissat B."/>
            <person name="Martin F."/>
            <person name="Cullen D."/>
            <person name="Hibbett D.S."/>
            <person name="Grigoriev I.V."/>
        </authorList>
    </citation>
    <scope>NUCLEOTIDE SEQUENCE [LARGE SCALE GENOMIC DNA]</scope>
    <source>
        <strain evidence="4">CBS 339.88</strain>
    </source>
</reference>
<keyword evidence="2" id="KW-1133">Transmembrane helix</keyword>
<keyword evidence="4" id="KW-1185">Reference proteome</keyword>
<accession>A0A067T8S6</accession>
<feature type="region of interest" description="Disordered" evidence="1">
    <location>
        <begin position="30"/>
        <end position="49"/>
    </location>
</feature>
<evidence type="ECO:0000313" key="4">
    <source>
        <dbReference type="Proteomes" id="UP000027222"/>
    </source>
</evidence>
<sequence>MSLSRKFILNYFSPHSSESLTNAIRYEVGESTSGSRESSPDPAPRAKDSTSSWVHLIDGLYKLATTLYTFGLHLLLYKQMAFRFGNLPRQEKVMSPCDRALEVMTGDFAGYDHWNANITQITRMWKIVRKGCAFIVPISLAFFQVSGVSNNIYARTTALSACLCSGAGLVASNWYLFMRPSLRTRRMRRKWIEASRSLKAANSADFWVIYSQPISSLAWSTVFCVITIFIAVWTNRSDAMLSTTSTSQLDWSVVTSAVFLTVLILAQAVQIYRGMRFFSQK</sequence>